<dbReference type="InterPro" id="IPR000073">
    <property type="entry name" value="AB_hydrolase_1"/>
</dbReference>
<dbReference type="InterPro" id="IPR000639">
    <property type="entry name" value="Epox_hydrolase-like"/>
</dbReference>
<dbReference type="Pfam" id="PF00561">
    <property type="entry name" value="Abhydrolase_1"/>
    <property type="match status" value="1"/>
</dbReference>
<dbReference type="EMBL" id="RJKM01000001">
    <property type="protein sequence ID" value="ROP41756.1"/>
    <property type="molecule type" value="Genomic_DNA"/>
</dbReference>
<name>A0A3N1HH05_9PSEU</name>
<dbReference type="OrthoDB" id="2987348at2"/>
<reference evidence="3 4" key="1">
    <citation type="submission" date="2018-11" db="EMBL/GenBank/DDBJ databases">
        <title>Sequencing the genomes of 1000 actinobacteria strains.</title>
        <authorList>
            <person name="Klenk H.-P."/>
        </authorList>
    </citation>
    <scope>NUCLEOTIDE SEQUENCE [LARGE SCALE GENOMIC DNA]</scope>
    <source>
        <strain evidence="3 4">DSM 44231</strain>
    </source>
</reference>
<dbReference type="RefSeq" id="WP_123746807.1">
    <property type="nucleotide sequence ID" value="NZ_RJKM01000001.1"/>
</dbReference>
<evidence type="ECO:0000259" key="2">
    <source>
        <dbReference type="Pfam" id="PF00561"/>
    </source>
</evidence>
<dbReference type="AlphaFoldDB" id="A0A3N1HH05"/>
<accession>A0A3N1HH05</accession>
<evidence type="ECO:0000313" key="3">
    <source>
        <dbReference type="EMBL" id="ROP41756.1"/>
    </source>
</evidence>
<organism evidence="3 4">
    <name type="scientific">Saccharothrix texasensis</name>
    <dbReference type="NCBI Taxonomy" id="103734"/>
    <lineage>
        <taxon>Bacteria</taxon>
        <taxon>Bacillati</taxon>
        <taxon>Actinomycetota</taxon>
        <taxon>Actinomycetes</taxon>
        <taxon>Pseudonocardiales</taxon>
        <taxon>Pseudonocardiaceae</taxon>
        <taxon>Saccharothrix</taxon>
    </lineage>
</organism>
<dbReference type="InterPro" id="IPR029058">
    <property type="entry name" value="AB_hydrolase_fold"/>
</dbReference>
<dbReference type="Proteomes" id="UP000268727">
    <property type="component" value="Unassembled WGS sequence"/>
</dbReference>
<dbReference type="PRINTS" id="PR00412">
    <property type="entry name" value="EPOXHYDRLASE"/>
</dbReference>
<gene>
    <name evidence="3" type="ORF">EDD40_7194</name>
</gene>
<feature type="domain" description="AB hydrolase-1" evidence="2">
    <location>
        <begin position="32"/>
        <end position="297"/>
    </location>
</feature>
<protein>
    <submittedName>
        <fullName evidence="3">Pimeloyl-ACP methyl ester carboxylesterase</fullName>
    </submittedName>
</protein>
<dbReference type="GO" id="GO:0016787">
    <property type="term" value="F:hydrolase activity"/>
    <property type="evidence" value="ECO:0007669"/>
    <property type="project" value="UniProtKB-KW"/>
</dbReference>
<dbReference type="PANTHER" id="PTHR43329">
    <property type="entry name" value="EPOXIDE HYDROLASE"/>
    <property type="match status" value="1"/>
</dbReference>
<keyword evidence="1" id="KW-0378">Hydrolase</keyword>
<evidence type="ECO:0000313" key="4">
    <source>
        <dbReference type="Proteomes" id="UP000268727"/>
    </source>
</evidence>
<proteinExistence type="predicted"/>
<sequence>MSTPTDFPEPTLVRVNGVELEVFEAGRENAGKPIVLCHGWPEHAFSWRHQVPALAAAGYHVIVPNQRGYGNSSRPADVADYDIEHLSGDLVALLDHYGYEDATFVGHDWGAFVVWGLTLLHPNRVNGVVALSLPYQERGEVPWIESMEAVLGADFYFVHFNRQPGVADAVLDEHAARFLRNLFRKNQPPAPPQPGMAMIDLARAETPLGEPVMSDGELAVFISAFESTGFTGSINWYRNLDRNWRLLADADPVVRQPALMVYGDRDTVLRAGRLTEFVPNVEVVGLDCGHWIQQEKPDETNRAILEWLAGRAAARGASGTGVGALR</sequence>
<keyword evidence="4" id="KW-1185">Reference proteome</keyword>
<comment type="caution">
    <text evidence="3">The sequence shown here is derived from an EMBL/GenBank/DDBJ whole genome shotgun (WGS) entry which is preliminary data.</text>
</comment>
<evidence type="ECO:0000256" key="1">
    <source>
        <dbReference type="ARBA" id="ARBA00022801"/>
    </source>
</evidence>
<dbReference type="SUPFAM" id="SSF53474">
    <property type="entry name" value="alpha/beta-Hydrolases"/>
    <property type="match status" value="1"/>
</dbReference>
<dbReference type="Gene3D" id="3.40.50.1820">
    <property type="entry name" value="alpha/beta hydrolase"/>
    <property type="match status" value="1"/>
</dbReference>